<feature type="transmembrane region" description="Helical" evidence="10">
    <location>
        <begin position="220"/>
        <end position="239"/>
    </location>
</feature>
<comment type="subcellular location">
    <subcellularLocation>
        <location evidence="1 10">Endoplasmic reticulum membrane</location>
        <topology evidence="1 10">Multi-pass membrane protein</topology>
    </subcellularLocation>
</comment>
<dbReference type="PANTHER" id="PTHR22760:SF4">
    <property type="entry name" value="GPI MANNOSYLTRANSFERASE 3"/>
    <property type="match status" value="1"/>
</dbReference>
<dbReference type="InterPro" id="IPR005599">
    <property type="entry name" value="GPI_mannosylTrfase"/>
</dbReference>
<keyword evidence="8 10" id="KW-0472">Membrane</keyword>
<evidence type="ECO:0000256" key="6">
    <source>
        <dbReference type="ARBA" id="ARBA00022824"/>
    </source>
</evidence>
<gene>
    <name evidence="11" type="ORF">CALVIDRAFT_495792</name>
</gene>
<dbReference type="EC" id="2.4.1.-" evidence="10"/>
<dbReference type="Pfam" id="PF03901">
    <property type="entry name" value="Glyco_transf_22"/>
    <property type="match status" value="1"/>
</dbReference>
<feature type="transmembrane region" description="Helical" evidence="10">
    <location>
        <begin position="115"/>
        <end position="135"/>
    </location>
</feature>
<dbReference type="GO" id="GO:0000026">
    <property type="term" value="F:alpha-1,2-mannosyltransferase activity"/>
    <property type="evidence" value="ECO:0007669"/>
    <property type="project" value="TreeGrafter"/>
</dbReference>
<evidence type="ECO:0000256" key="3">
    <source>
        <dbReference type="ARBA" id="ARBA00022676"/>
    </source>
</evidence>
<keyword evidence="6 10" id="KW-0256">Endoplasmic reticulum</keyword>
<evidence type="ECO:0000256" key="1">
    <source>
        <dbReference type="ARBA" id="ARBA00004477"/>
    </source>
</evidence>
<evidence type="ECO:0000256" key="7">
    <source>
        <dbReference type="ARBA" id="ARBA00022989"/>
    </source>
</evidence>
<organism evidence="11 12">
    <name type="scientific">Calocera viscosa (strain TUFC12733)</name>
    <dbReference type="NCBI Taxonomy" id="1330018"/>
    <lineage>
        <taxon>Eukaryota</taxon>
        <taxon>Fungi</taxon>
        <taxon>Dikarya</taxon>
        <taxon>Basidiomycota</taxon>
        <taxon>Agaricomycotina</taxon>
        <taxon>Dacrymycetes</taxon>
        <taxon>Dacrymycetales</taxon>
        <taxon>Dacrymycetaceae</taxon>
        <taxon>Calocera</taxon>
    </lineage>
</organism>
<dbReference type="AlphaFoldDB" id="A0A167PMW6"/>
<sequence length="557" mass="62810">MSAILVQRWPFLLSLVVRLAISLATCTFFQPDEYFQSLEPAHHAVFGYGALTWEWTIRPPLRSFAYPALFVPLYWFLKVTGLDATRLLIVLPKLLQGVIASFADYYTFKLAVRLYGLRYGNAALFLSLTSLFNILSLTRTLSNSTETSLATAALYYWPALTADDHLRHDVRSRFRLALCLAGLAVVIRPTSSIMWAWMFALTCFDTIRGRRSTFPMLIDIGFISSAAVVLVIGIDSLYYRQLVFTPLTFLRQNFFSAAPISDFYGQNPWHYYVTQGLPLLLNTASPFAAYTTWITLTRNGETASRRLCSLIGWTASVYSLAGHKEWRFLHPLLPVLLLLATKSVVDAHGGVVQKNGVHESANTLTNSLRIGPRHLLLLLASLPLGIYVLRFHGRAQISVMHHLRSLDNAELRSVGFLMPCHSTPWQSYLHREEVEIWALGCEPPVGLYASDVSAYRDQADVFYDGPAVYLSERFPSRVDPTFPPSPMPVSPPGMPLIQNWTHTWPSHLVAFGVLIGEPTVRDFLTQRGYGEAWSISNGWEEDARRRGGVKVWQWTGR</sequence>
<keyword evidence="12" id="KW-1185">Reference proteome</keyword>
<proteinExistence type="inferred from homology"/>
<dbReference type="PANTHER" id="PTHR22760">
    <property type="entry name" value="GLYCOSYLTRANSFERASE"/>
    <property type="match status" value="1"/>
</dbReference>
<reference evidence="11 12" key="1">
    <citation type="journal article" date="2016" name="Mol. Biol. Evol.">
        <title>Comparative Genomics of Early-Diverging Mushroom-Forming Fungi Provides Insights into the Origins of Lignocellulose Decay Capabilities.</title>
        <authorList>
            <person name="Nagy L.G."/>
            <person name="Riley R."/>
            <person name="Tritt A."/>
            <person name="Adam C."/>
            <person name="Daum C."/>
            <person name="Floudas D."/>
            <person name="Sun H."/>
            <person name="Yadav J.S."/>
            <person name="Pangilinan J."/>
            <person name="Larsson K.H."/>
            <person name="Matsuura K."/>
            <person name="Barry K."/>
            <person name="Labutti K."/>
            <person name="Kuo R."/>
            <person name="Ohm R.A."/>
            <person name="Bhattacharya S.S."/>
            <person name="Shirouzu T."/>
            <person name="Yoshinaga Y."/>
            <person name="Martin F.M."/>
            <person name="Grigoriev I.V."/>
            <person name="Hibbett D.S."/>
        </authorList>
    </citation>
    <scope>NUCLEOTIDE SEQUENCE [LARGE SCALE GENOMIC DNA]</scope>
    <source>
        <strain evidence="11 12">TUFC12733</strain>
    </source>
</reference>
<dbReference type="GO" id="GO:0005789">
    <property type="term" value="C:endoplasmic reticulum membrane"/>
    <property type="evidence" value="ECO:0007669"/>
    <property type="project" value="UniProtKB-SubCell"/>
</dbReference>
<dbReference type="EMBL" id="KV417274">
    <property type="protein sequence ID" value="KZO98961.1"/>
    <property type="molecule type" value="Genomic_DNA"/>
</dbReference>
<comment type="similarity">
    <text evidence="2">Belongs to the glycosyltransferase 22 family. PIGB subfamily.</text>
</comment>
<keyword evidence="4 11" id="KW-0808">Transferase</keyword>
<feature type="transmembrane region" description="Helical" evidence="10">
    <location>
        <begin position="176"/>
        <end position="200"/>
    </location>
</feature>
<evidence type="ECO:0000313" key="11">
    <source>
        <dbReference type="EMBL" id="KZO98961.1"/>
    </source>
</evidence>
<keyword evidence="5 10" id="KW-0812">Transmembrane</keyword>
<accession>A0A167PMW6</accession>
<protein>
    <recommendedName>
        <fullName evidence="10">Mannosyltransferase</fullName>
        <ecNumber evidence="10">2.4.1.-</ecNumber>
    </recommendedName>
</protein>
<dbReference type="STRING" id="1330018.A0A167PMW6"/>
<evidence type="ECO:0000256" key="10">
    <source>
        <dbReference type="RuleBase" id="RU363075"/>
    </source>
</evidence>
<evidence type="ECO:0000256" key="5">
    <source>
        <dbReference type="ARBA" id="ARBA00022692"/>
    </source>
</evidence>
<name>A0A167PMW6_CALVF</name>
<evidence type="ECO:0000256" key="8">
    <source>
        <dbReference type="ARBA" id="ARBA00023136"/>
    </source>
</evidence>
<evidence type="ECO:0000256" key="4">
    <source>
        <dbReference type="ARBA" id="ARBA00022679"/>
    </source>
</evidence>
<keyword evidence="3 10" id="KW-0328">Glycosyltransferase</keyword>
<comment type="function">
    <text evidence="9">Mannosyltransferase involved in glycosylphosphatidylinositol-anchor biosynthesis. Transfers the third mannose to Man2-GlcN-acyl-PI during GPI precursor assembly.</text>
</comment>
<keyword evidence="7 10" id="KW-1133">Transmembrane helix</keyword>
<feature type="transmembrane region" description="Helical" evidence="10">
    <location>
        <begin position="12"/>
        <end position="30"/>
    </location>
</feature>
<evidence type="ECO:0000256" key="2">
    <source>
        <dbReference type="ARBA" id="ARBA00006065"/>
    </source>
</evidence>
<evidence type="ECO:0000313" key="12">
    <source>
        <dbReference type="Proteomes" id="UP000076738"/>
    </source>
</evidence>
<dbReference type="GO" id="GO:0006506">
    <property type="term" value="P:GPI anchor biosynthetic process"/>
    <property type="evidence" value="ECO:0007669"/>
    <property type="project" value="TreeGrafter"/>
</dbReference>
<evidence type="ECO:0000256" key="9">
    <source>
        <dbReference type="ARBA" id="ARBA00024708"/>
    </source>
</evidence>
<dbReference type="Proteomes" id="UP000076738">
    <property type="component" value="Unassembled WGS sequence"/>
</dbReference>
<dbReference type="OrthoDB" id="416834at2759"/>
<feature type="transmembrane region" description="Helical" evidence="10">
    <location>
        <begin position="375"/>
        <end position="393"/>
    </location>
</feature>